<keyword evidence="1" id="KW-0175">Coiled coil</keyword>
<evidence type="ECO:0000313" key="4">
    <source>
        <dbReference type="EMBL" id="KAK4154100.1"/>
    </source>
</evidence>
<dbReference type="Pfam" id="PF06985">
    <property type="entry name" value="HET"/>
    <property type="match status" value="1"/>
</dbReference>
<evidence type="ECO:0000313" key="5">
    <source>
        <dbReference type="Proteomes" id="UP001302745"/>
    </source>
</evidence>
<gene>
    <name evidence="4" type="ORF">C8A00DRAFT_14746</name>
</gene>
<dbReference type="PANTHER" id="PTHR10622:SF10">
    <property type="entry name" value="HET DOMAIN-CONTAINING PROTEIN"/>
    <property type="match status" value="1"/>
</dbReference>
<feature type="region of interest" description="Disordered" evidence="2">
    <location>
        <begin position="1155"/>
        <end position="1193"/>
    </location>
</feature>
<feature type="region of interest" description="Disordered" evidence="2">
    <location>
        <begin position="1322"/>
        <end position="1367"/>
    </location>
</feature>
<reference evidence="4" key="1">
    <citation type="journal article" date="2023" name="Mol. Phylogenet. Evol.">
        <title>Genome-scale phylogeny and comparative genomics of the fungal order Sordariales.</title>
        <authorList>
            <person name="Hensen N."/>
            <person name="Bonometti L."/>
            <person name="Westerberg I."/>
            <person name="Brannstrom I.O."/>
            <person name="Guillou S."/>
            <person name="Cros-Aarteil S."/>
            <person name="Calhoun S."/>
            <person name="Haridas S."/>
            <person name="Kuo A."/>
            <person name="Mondo S."/>
            <person name="Pangilinan J."/>
            <person name="Riley R."/>
            <person name="LaButti K."/>
            <person name="Andreopoulos B."/>
            <person name="Lipzen A."/>
            <person name="Chen C."/>
            <person name="Yan M."/>
            <person name="Daum C."/>
            <person name="Ng V."/>
            <person name="Clum A."/>
            <person name="Steindorff A."/>
            <person name="Ohm R.A."/>
            <person name="Martin F."/>
            <person name="Silar P."/>
            <person name="Natvig D.O."/>
            <person name="Lalanne C."/>
            <person name="Gautier V."/>
            <person name="Ament-Velasquez S.L."/>
            <person name="Kruys A."/>
            <person name="Hutchinson M.I."/>
            <person name="Powell A.J."/>
            <person name="Barry K."/>
            <person name="Miller A.N."/>
            <person name="Grigoriev I.V."/>
            <person name="Debuchy R."/>
            <person name="Gladieux P."/>
            <person name="Hiltunen Thoren M."/>
            <person name="Johannesson H."/>
        </authorList>
    </citation>
    <scope>NUCLEOTIDE SEQUENCE</scope>
    <source>
        <strain evidence="4">CBS 538.74</strain>
    </source>
</reference>
<proteinExistence type="predicted"/>
<evidence type="ECO:0000259" key="3">
    <source>
        <dbReference type="Pfam" id="PF06985"/>
    </source>
</evidence>
<feature type="compositionally biased region" description="Acidic residues" evidence="2">
    <location>
        <begin position="1353"/>
        <end position="1366"/>
    </location>
</feature>
<feature type="region of interest" description="Disordered" evidence="2">
    <location>
        <begin position="884"/>
        <end position="977"/>
    </location>
</feature>
<feature type="domain" description="Heterokaryon incompatibility" evidence="3">
    <location>
        <begin position="341"/>
        <end position="442"/>
    </location>
</feature>
<dbReference type="PANTHER" id="PTHR10622">
    <property type="entry name" value="HET DOMAIN-CONTAINING PROTEIN"/>
    <property type="match status" value="1"/>
</dbReference>
<dbReference type="InterPro" id="IPR010730">
    <property type="entry name" value="HET"/>
</dbReference>
<feature type="coiled-coil region" evidence="1">
    <location>
        <begin position="270"/>
        <end position="297"/>
    </location>
</feature>
<name>A0AAN6ZW25_9PEZI</name>
<reference evidence="4" key="2">
    <citation type="submission" date="2023-05" db="EMBL/GenBank/DDBJ databases">
        <authorList>
            <consortium name="Lawrence Berkeley National Laboratory"/>
            <person name="Steindorff A."/>
            <person name="Hensen N."/>
            <person name="Bonometti L."/>
            <person name="Westerberg I."/>
            <person name="Brannstrom I.O."/>
            <person name="Guillou S."/>
            <person name="Cros-Aarteil S."/>
            <person name="Calhoun S."/>
            <person name="Haridas S."/>
            <person name="Kuo A."/>
            <person name="Mondo S."/>
            <person name="Pangilinan J."/>
            <person name="Riley R."/>
            <person name="Labutti K."/>
            <person name="Andreopoulos B."/>
            <person name="Lipzen A."/>
            <person name="Chen C."/>
            <person name="Yanf M."/>
            <person name="Daum C."/>
            <person name="Ng V."/>
            <person name="Clum A."/>
            <person name="Ohm R."/>
            <person name="Martin F."/>
            <person name="Silar P."/>
            <person name="Natvig D."/>
            <person name="Lalanne C."/>
            <person name="Gautier V."/>
            <person name="Ament-Velasquez S.L."/>
            <person name="Kruys A."/>
            <person name="Hutchinson M.I."/>
            <person name="Powell A.J."/>
            <person name="Barry K."/>
            <person name="Miller A.N."/>
            <person name="Grigoriev I.V."/>
            <person name="Debuchy R."/>
            <person name="Gladieux P."/>
            <person name="Thoren M.H."/>
            <person name="Johannesson H."/>
        </authorList>
    </citation>
    <scope>NUCLEOTIDE SEQUENCE</scope>
    <source>
        <strain evidence="4">CBS 538.74</strain>
    </source>
</reference>
<comment type="caution">
    <text evidence="4">The sequence shown here is derived from an EMBL/GenBank/DDBJ whole genome shotgun (WGS) entry which is preliminary data.</text>
</comment>
<sequence>MALSLDAAQFKGNAFAKMLDAVDLTPDMLAKTFKDVGESPEKLRALLNLWFVPWFKPTFVPDRDYAVAGLRDVEFFGTADLPPGQLPYRMFDIETGNLVEFPAIGVRGQYCMLSHRWKGVELSLGYIKEARRKELQRAWEALRDGKATHGGVQKSDVQLVLEQCRVDVEEQERLIKELVGGKHVNIAELLERRLKARAAQDTLGWARDKENQTKSKLRFAQIEQKIFSDLVGQMQGQVDDKMEEHLRNSGETGNTFVPQPPPYDVGSEVVKEVQDELEDAETKLKTAEKKRESARNDIEYFQHHCHLRDALDELVCHLQRWKSAIKLERAVQQADHIFKTNVFQQRENCYLWTDTCCIDKTNGGELSESLSLMGDWYADAEYTLVQIDTPFRESDAVEDWRRFEYEKTEEANPKDTEPNIQGFEGIGAYDPEWSTRAWTLQELVMSKTSFFVNSDWAPLSRPVESLGYFYYLIPFIALYTRGDPRNIYRTEEVWNSGALEKILSPEAFSELKKLRENIAVKGGPGLGVSLKGEVTRVDTALQLITVLGALGVRIPGNLTSETATSEIARAVYLASADLTSGKGKDSSKRDHLVRLKEHLPDPDLASLPTDIGKQERQEEVVQHAINFVLQCLVAETEGLILADRQYIAGFGKVQQLGAWQQGMSRTGFSAQSVLEVSGRRKATVATDRSYALMGILGVRFPTFPAEGYVKALARLLDEVVVTHNDISVFNWTGMEMGSHVRGRSMYPASHTAYGNQEDRGKRYNLLLSARVQDRMDDVVATYHSVIQTLRRAIDFLKDKERKNLPFEWIERIVQLVLLSSFRELKPQQEAFGKIIGYIKEHSEKERQELAKEKEAKLAEAAAAPTAIGKGTSLLKRPTMPFVQSMPSLPTTSSFSLSGLKKSTPVKKEAEVTEAPKKGRFSGFGKTPSFSLSKKGASPATEQAPVVTEAPATPLRPEPTDGIADPPPPYENTETPTAQPSWKIVDREVMEYLLTPTAQRLAKTLPPDFQAIKPELHQDEQPGAYSFRKHSLEGQGLDTISPNPITVNNSGIQGLFDIQRVIVTMIDPDKLRRQIAKAVSPHAKISGWCSVSTGFARVITSFACERRILEQELDVIESVEAGVLREQDKDKGEKRSARLANSLSVTTTTAAKAVKGGIENLSGQNDGDTTNSKAKEPGQDAEAPDSDSSGNTEEERLVSRMIDFIQEPQLGLVAGEWVLARFSGAPGANWFLCHLELGAVPGQFYGHRIAAGAIDFHNSTPEPGLVNAWQTYMDRKKRKMCCILADYLRSRTTAQDSEERLKAGSDLARQGLDMAVKGVGGGLGLRSPGAEKPPTTGQQSAGVEEEGAGKEAEESGEDSDAEGEEGSESVFDRVLGQGKLAAKALGEYTVLAVAEKLFEMRADHLDRSLATAVLKRTPKSLRTAVENMNDNKSFLPAMFHSSTQVHMF</sequence>
<evidence type="ECO:0000256" key="2">
    <source>
        <dbReference type="SAM" id="MobiDB-lite"/>
    </source>
</evidence>
<evidence type="ECO:0000256" key="1">
    <source>
        <dbReference type="SAM" id="Coils"/>
    </source>
</evidence>
<organism evidence="4 5">
    <name type="scientific">Chaetomidium leptoderma</name>
    <dbReference type="NCBI Taxonomy" id="669021"/>
    <lineage>
        <taxon>Eukaryota</taxon>
        <taxon>Fungi</taxon>
        <taxon>Dikarya</taxon>
        <taxon>Ascomycota</taxon>
        <taxon>Pezizomycotina</taxon>
        <taxon>Sordariomycetes</taxon>
        <taxon>Sordariomycetidae</taxon>
        <taxon>Sordariales</taxon>
        <taxon>Chaetomiaceae</taxon>
        <taxon>Chaetomidium</taxon>
    </lineage>
</organism>
<keyword evidence="5" id="KW-1185">Reference proteome</keyword>
<accession>A0AAN6ZW25</accession>
<feature type="compositionally biased region" description="Low complexity" evidence="2">
    <location>
        <begin position="884"/>
        <end position="897"/>
    </location>
</feature>
<feature type="compositionally biased region" description="Basic and acidic residues" evidence="2">
    <location>
        <begin position="905"/>
        <end position="916"/>
    </location>
</feature>
<dbReference type="EMBL" id="MU856921">
    <property type="protein sequence ID" value="KAK4154100.1"/>
    <property type="molecule type" value="Genomic_DNA"/>
</dbReference>
<feature type="compositionally biased region" description="Polar residues" evidence="2">
    <location>
        <begin position="1160"/>
        <end position="1171"/>
    </location>
</feature>
<dbReference type="Proteomes" id="UP001302745">
    <property type="component" value="Unassembled WGS sequence"/>
</dbReference>
<protein>
    <recommendedName>
        <fullName evidence="3">Heterokaryon incompatibility domain-containing protein</fullName>
    </recommendedName>
</protein>